<sequence>MSDESRMNAFQNPYKRFMLLRNEDNKLYHSVLSRY</sequence>
<proteinExistence type="predicted"/>
<accession>A0A081A8P5</accession>
<reference evidence="1 2" key="1">
    <citation type="submission" date="2013-11" db="EMBL/GenBank/DDBJ databases">
        <title>The Genome Sequence of Phytophthora parasitica P1976.</title>
        <authorList>
            <consortium name="The Broad Institute Genomics Platform"/>
            <person name="Russ C."/>
            <person name="Tyler B."/>
            <person name="Panabieres F."/>
            <person name="Shan W."/>
            <person name="Tripathy S."/>
            <person name="Grunwald N."/>
            <person name="Machado M."/>
            <person name="Johnson C.S."/>
            <person name="Walker B."/>
            <person name="Young S."/>
            <person name="Zeng Q."/>
            <person name="Gargeya S."/>
            <person name="Fitzgerald M."/>
            <person name="Haas B."/>
            <person name="Abouelleil A."/>
            <person name="Allen A.W."/>
            <person name="Alvarado L."/>
            <person name="Arachchi H.M."/>
            <person name="Berlin A.M."/>
            <person name="Chapman S.B."/>
            <person name="Gainer-Dewar J."/>
            <person name="Goldberg J."/>
            <person name="Griggs A."/>
            <person name="Gujja S."/>
            <person name="Hansen M."/>
            <person name="Howarth C."/>
            <person name="Imamovic A."/>
            <person name="Ireland A."/>
            <person name="Larimer J."/>
            <person name="McCowan C."/>
            <person name="Murphy C."/>
            <person name="Pearson M."/>
            <person name="Poon T.W."/>
            <person name="Priest M."/>
            <person name="Roberts A."/>
            <person name="Saif S."/>
            <person name="Shea T."/>
            <person name="Sisk P."/>
            <person name="Sykes S."/>
            <person name="Wortman J."/>
            <person name="Nusbaum C."/>
            <person name="Birren B."/>
        </authorList>
    </citation>
    <scope>NUCLEOTIDE SEQUENCE [LARGE SCALE GENOMIC DNA]</scope>
    <source>
        <strain evidence="1 2">P1976</strain>
    </source>
</reference>
<comment type="caution">
    <text evidence="1">The sequence shown here is derived from an EMBL/GenBank/DDBJ whole genome shotgun (WGS) entry which is preliminary data.</text>
</comment>
<dbReference type="AlphaFoldDB" id="A0A081A8P5"/>
<name>A0A081A8P5_PHYNI</name>
<dbReference type="Proteomes" id="UP000028582">
    <property type="component" value="Unassembled WGS sequence"/>
</dbReference>
<gene>
    <name evidence="1" type="ORF">F444_09124</name>
</gene>
<protein>
    <submittedName>
        <fullName evidence="1">Uncharacterized protein</fullName>
    </submittedName>
</protein>
<evidence type="ECO:0000313" key="2">
    <source>
        <dbReference type="Proteomes" id="UP000028582"/>
    </source>
</evidence>
<organism evidence="1 2">
    <name type="scientific">Phytophthora nicotianae P1976</name>
    <dbReference type="NCBI Taxonomy" id="1317066"/>
    <lineage>
        <taxon>Eukaryota</taxon>
        <taxon>Sar</taxon>
        <taxon>Stramenopiles</taxon>
        <taxon>Oomycota</taxon>
        <taxon>Peronosporomycetes</taxon>
        <taxon>Peronosporales</taxon>
        <taxon>Peronosporaceae</taxon>
        <taxon>Phytophthora</taxon>
    </lineage>
</organism>
<evidence type="ECO:0000313" key="1">
    <source>
        <dbReference type="EMBL" id="ETO75256.1"/>
    </source>
</evidence>
<dbReference type="EMBL" id="ANJA01001695">
    <property type="protein sequence ID" value="ETO75256.1"/>
    <property type="molecule type" value="Genomic_DNA"/>
</dbReference>